<name>A0A2R6AIU9_9ARCH</name>
<dbReference type="EMBL" id="NEXD01000009">
    <property type="protein sequence ID" value="PSN86278.1"/>
    <property type="molecule type" value="Genomic_DNA"/>
</dbReference>
<evidence type="ECO:0000256" key="3">
    <source>
        <dbReference type="PROSITE-ProRule" id="PRU00742"/>
    </source>
</evidence>
<dbReference type="AlphaFoldDB" id="A0A2R6AIU9"/>
<dbReference type="InterPro" id="IPR023696">
    <property type="entry name" value="Ureohydrolase_dom_sf"/>
</dbReference>
<accession>A0A2R6AIU9</accession>
<reference evidence="4 5" key="1">
    <citation type="submission" date="2017-04" db="EMBL/GenBank/DDBJ databases">
        <title>Novel microbial lineages endemic to geothermal iron-oxide mats fill important gaps in the evolutionary history of Archaea.</title>
        <authorList>
            <person name="Jay Z.J."/>
            <person name="Beam J.P."/>
            <person name="Dlakic M."/>
            <person name="Rusch D.B."/>
            <person name="Kozubal M.A."/>
            <person name="Inskeep W.P."/>
        </authorList>
    </citation>
    <scope>NUCLEOTIDE SEQUENCE [LARGE SCALE GENOMIC DNA]</scope>
    <source>
        <strain evidence="4">BE_D</strain>
    </source>
</reference>
<dbReference type="Pfam" id="PF00491">
    <property type="entry name" value="Arginase"/>
    <property type="match status" value="1"/>
</dbReference>
<dbReference type="PANTHER" id="PTHR11358:SF26">
    <property type="entry name" value="GUANIDINO ACID HYDROLASE, MITOCHONDRIAL"/>
    <property type="match status" value="1"/>
</dbReference>
<protein>
    <recommendedName>
        <fullName evidence="6">Agmatinase</fullName>
    </recommendedName>
</protein>
<sequence length="293" mass="32448">MFRSAGFSIGDPFEKRIGQVIKKGLEKTDVALLGVPWDGAAATRAGSRAAPKKIREHFYSLPYQGGFEICDYGDVDTLNGDPQETWKRTVEAVKLSVQSSLETLVMGGDSTSSYCAFKAFCELEKEPCYLLFDAHPDVRVEYPGLTSGRVVRWIREASASSKIIVVGVREHSNHPYLFTEAKKLKVEIITMSQIENQGLNTLLERLLKELSGQALQISVNMDAFDPSCAPGVNSPSVGGFYPRELLWLVEKLCQTLKPKLFDLVELTPCYDVMDMSALLAATTLSKAIWVKRA</sequence>
<organism evidence="4 5">
    <name type="scientific">Candidatus Marsarchaeota G1 archaeon BE_D</name>
    <dbReference type="NCBI Taxonomy" id="1978156"/>
    <lineage>
        <taxon>Archaea</taxon>
        <taxon>Candidatus Marsarchaeota</taxon>
        <taxon>Candidatus Marsarchaeota group 1</taxon>
    </lineage>
</organism>
<dbReference type="Gene3D" id="3.40.800.10">
    <property type="entry name" value="Ureohydrolase domain"/>
    <property type="match status" value="1"/>
</dbReference>
<dbReference type="PANTHER" id="PTHR11358">
    <property type="entry name" value="ARGINASE/AGMATINASE"/>
    <property type="match status" value="1"/>
</dbReference>
<comment type="caution">
    <text evidence="4">The sequence shown here is derived from an EMBL/GenBank/DDBJ whole genome shotgun (WGS) entry which is preliminary data.</text>
</comment>
<evidence type="ECO:0000256" key="1">
    <source>
        <dbReference type="ARBA" id="ARBA00022723"/>
    </source>
</evidence>
<evidence type="ECO:0000256" key="2">
    <source>
        <dbReference type="ARBA" id="ARBA00022801"/>
    </source>
</evidence>
<dbReference type="GO" id="GO:0033389">
    <property type="term" value="P:putrescine biosynthetic process from arginine, via agmatine"/>
    <property type="evidence" value="ECO:0007669"/>
    <property type="project" value="TreeGrafter"/>
</dbReference>
<evidence type="ECO:0008006" key="6">
    <source>
        <dbReference type="Google" id="ProtNLM"/>
    </source>
</evidence>
<gene>
    <name evidence="4" type="ORF">B9Q02_02995</name>
</gene>
<dbReference type="InterPro" id="IPR006035">
    <property type="entry name" value="Ureohydrolase"/>
</dbReference>
<evidence type="ECO:0000313" key="4">
    <source>
        <dbReference type="EMBL" id="PSN86278.1"/>
    </source>
</evidence>
<comment type="similarity">
    <text evidence="3">Belongs to the arginase family.</text>
</comment>
<evidence type="ECO:0000313" key="5">
    <source>
        <dbReference type="Proteomes" id="UP000240569"/>
    </source>
</evidence>
<dbReference type="Proteomes" id="UP000240569">
    <property type="component" value="Unassembled WGS sequence"/>
</dbReference>
<dbReference type="GO" id="GO:0046872">
    <property type="term" value="F:metal ion binding"/>
    <property type="evidence" value="ECO:0007669"/>
    <property type="project" value="UniProtKB-KW"/>
</dbReference>
<dbReference type="GO" id="GO:0008783">
    <property type="term" value="F:agmatinase activity"/>
    <property type="evidence" value="ECO:0007669"/>
    <property type="project" value="TreeGrafter"/>
</dbReference>
<dbReference type="SUPFAM" id="SSF52768">
    <property type="entry name" value="Arginase/deacetylase"/>
    <property type="match status" value="1"/>
</dbReference>
<keyword evidence="2" id="KW-0378">Hydrolase</keyword>
<dbReference type="PIRSF" id="PIRSF036979">
    <property type="entry name" value="Arginase"/>
    <property type="match status" value="1"/>
</dbReference>
<dbReference type="PROSITE" id="PS51409">
    <property type="entry name" value="ARGINASE_2"/>
    <property type="match status" value="1"/>
</dbReference>
<proteinExistence type="inferred from homology"/>
<keyword evidence="1" id="KW-0479">Metal-binding</keyword>